<dbReference type="PATRIC" id="fig|452.5.peg.2127"/>
<dbReference type="PANTHER" id="PTHR43792">
    <property type="entry name" value="GNAT FAMILY, PUTATIVE (AFU_ORTHOLOGUE AFUA_3G00765)-RELATED-RELATED"/>
    <property type="match status" value="1"/>
</dbReference>
<dbReference type="Proteomes" id="UP000054877">
    <property type="component" value="Unassembled WGS sequence"/>
</dbReference>
<evidence type="ECO:0000313" key="5">
    <source>
        <dbReference type="EMBL" id="KTD62086.1"/>
    </source>
</evidence>
<dbReference type="PROSITE" id="PS51186">
    <property type="entry name" value="GNAT"/>
    <property type="match status" value="1"/>
</dbReference>
<dbReference type="AlphaFoldDB" id="A0A0W0Z011"/>
<dbReference type="InterPro" id="IPR016181">
    <property type="entry name" value="Acyl_CoA_acyltransferase"/>
</dbReference>
<dbReference type="Pfam" id="PF13302">
    <property type="entry name" value="Acetyltransf_3"/>
    <property type="match status" value="1"/>
</dbReference>
<dbReference type="InterPro" id="IPR000182">
    <property type="entry name" value="GNAT_dom"/>
</dbReference>
<evidence type="ECO:0000256" key="1">
    <source>
        <dbReference type="ARBA" id="ARBA00022679"/>
    </source>
</evidence>
<evidence type="ECO:0000259" key="4">
    <source>
        <dbReference type="PROSITE" id="PS51186"/>
    </source>
</evidence>
<keyword evidence="2" id="KW-0012">Acyltransferase</keyword>
<dbReference type="InterPro" id="IPR051531">
    <property type="entry name" value="N-acetyltransferase"/>
</dbReference>
<evidence type="ECO:0000256" key="2">
    <source>
        <dbReference type="ARBA" id="ARBA00023315"/>
    </source>
</evidence>
<dbReference type="GO" id="GO:0005737">
    <property type="term" value="C:cytoplasm"/>
    <property type="evidence" value="ECO:0007669"/>
    <property type="project" value="TreeGrafter"/>
</dbReference>
<keyword evidence="6" id="KW-1185">Reference proteome</keyword>
<dbReference type="SUPFAM" id="SSF55729">
    <property type="entry name" value="Acyl-CoA N-acyltransferases (Nat)"/>
    <property type="match status" value="1"/>
</dbReference>
<accession>A0A0W0Z011</accession>
<evidence type="ECO:0000256" key="3">
    <source>
        <dbReference type="ARBA" id="ARBA00038502"/>
    </source>
</evidence>
<name>A0A0W0Z011_LEGSP</name>
<gene>
    <name evidence="5" type="ORF">Lspi_1936</name>
</gene>
<dbReference type="GO" id="GO:0008999">
    <property type="term" value="F:protein-N-terminal-alanine acetyltransferase activity"/>
    <property type="evidence" value="ECO:0007669"/>
    <property type="project" value="TreeGrafter"/>
</dbReference>
<dbReference type="OrthoDB" id="9801669at2"/>
<feature type="domain" description="N-acetyltransferase" evidence="4">
    <location>
        <begin position="3"/>
        <end position="154"/>
    </location>
</feature>
<comment type="similarity">
    <text evidence="3">Belongs to the acetyltransferase family. RimJ subfamily.</text>
</comment>
<reference evidence="5 6" key="1">
    <citation type="submission" date="2015-11" db="EMBL/GenBank/DDBJ databases">
        <title>Genomic analysis of 38 Legionella species identifies large and diverse effector repertoires.</title>
        <authorList>
            <person name="Burstein D."/>
            <person name="Amaro F."/>
            <person name="Zusman T."/>
            <person name="Lifshitz Z."/>
            <person name="Cohen O."/>
            <person name="Gilbert J.A."/>
            <person name="Pupko T."/>
            <person name="Shuman H.A."/>
            <person name="Segal G."/>
        </authorList>
    </citation>
    <scope>NUCLEOTIDE SEQUENCE [LARGE SCALE GENOMIC DNA]</scope>
    <source>
        <strain evidence="5 6">Mt.St.Helens-9</strain>
    </source>
</reference>
<comment type="caution">
    <text evidence="5">The sequence shown here is derived from an EMBL/GenBank/DDBJ whole genome shotgun (WGS) entry which is preliminary data.</text>
</comment>
<dbReference type="PANTHER" id="PTHR43792:SF8">
    <property type="entry name" value="[RIBOSOMAL PROTEIN US5]-ALANINE N-ACETYLTRANSFERASE"/>
    <property type="match status" value="1"/>
</dbReference>
<dbReference type="EMBL" id="LNYX01000030">
    <property type="protein sequence ID" value="KTD62086.1"/>
    <property type="molecule type" value="Genomic_DNA"/>
</dbReference>
<keyword evidence="1 5" id="KW-0808">Transferase</keyword>
<organism evidence="5 6">
    <name type="scientific">Legionella spiritensis</name>
    <dbReference type="NCBI Taxonomy" id="452"/>
    <lineage>
        <taxon>Bacteria</taxon>
        <taxon>Pseudomonadati</taxon>
        <taxon>Pseudomonadota</taxon>
        <taxon>Gammaproteobacteria</taxon>
        <taxon>Legionellales</taxon>
        <taxon>Legionellaceae</taxon>
        <taxon>Legionella</taxon>
    </lineage>
</organism>
<dbReference type="RefSeq" id="WP_058483856.1">
    <property type="nucleotide sequence ID" value="NZ_CAAAII010000027.1"/>
</dbReference>
<proteinExistence type="inferred from homology"/>
<evidence type="ECO:0000313" key="6">
    <source>
        <dbReference type="Proteomes" id="UP000054877"/>
    </source>
</evidence>
<protein>
    <submittedName>
        <fullName evidence="5">GNAT family acetyltransferase</fullName>
    </submittedName>
</protein>
<dbReference type="Gene3D" id="3.40.630.30">
    <property type="match status" value="1"/>
</dbReference>
<sequence length="154" mass="17701">MPVTIYLRKPCAQDETRFLKAMHKSKAFHSPFVIAPQNLEEFHHYLSKSHKKNHKSFIAFDQNENIIGVFNINEIIRGVFKSAYLGYYASVEFAGKGLMSQALKLLLHEIFENLKLHRIEANIQPTNTASIYLVTKNGFLKEGFSPRYLNINGI</sequence>
<dbReference type="STRING" id="452.Lspi_1936"/>